<dbReference type="RefSeq" id="WP_245120927.1">
    <property type="nucleotide sequence ID" value="NZ_CP095061.1"/>
</dbReference>
<dbReference type="EMBL" id="CP095061">
    <property type="protein sequence ID" value="UOQ66635.1"/>
    <property type="molecule type" value="Genomic_DNA"/>
</dbReference>
<evidence type="ECO:0000313" key="2">
    <source>
        <dbReference type="Proteomes" id="UP000830401"/>
    </source>
</evidence>
<evidence type="ECO:0008006" key="3">
    <source>
        <dbReference type="Google" id="ProtNLM"/>
    </source>
</evidence>
<sequence length="118" mass="13312">MIYSLQQGANRWLIDSASLPPIGPDEQAWFSDLWLPCAEHLGLRHLALVLPGDVHNQLIIESAISDGQRYVKANIQFFSDTLSALDWLTGSPKLMHDMELEWDAAQAFWDQSGSQVIY</sequence>
<proteinExistence type="predicted"/>
<accession>A0ABY4G793</accession>
<protein>
    <recommendedName>
        <fullName evidence="3">STAS/SEC14 domain-containing protein</fullName>
    </recommendedName>
</protein>
<gene>
    <name evidence="1" type="ORF">MUN86_01505</name>
</gene>
<reference evidence="1" key="1">
    <citation type="submission" date="2022-04" db="EMBL/GenBank/DDBJ databases">
        <title>Hymenobacter sp. isolated from the air.</title>
        <authorList>
            <person name="Won M."/>
            <person name="Lee C.-M."/>
            <person name="Woen H.-Y."/>
            <person name="Kwon S.-W."/>
        </authorList>
    </citation>
    <scope>NUCLEOTIDE SEQUENCE</scope>
    <source>
        <strain evidence="1">5420S-77</strain>
    </source>
</reference>
<keyword evidence="2" id="KW-1185">Reference proteome</keyword>
<evidence type="ECO:0000313" key="1">
    <source>
        <dbReference type="EMBL" id="UOQ66635.1"/>
    </source>
</evidence>
<organism evidence="1 2">
    <name type="scientific">Hymenobacter volaticus</name>
    <dbReference type="NCBI Taxonomy" id="2932254"/>
    <lineage>
        <taxon>Bacteria</taxon>
        <taxon>Pseudomonadati</taxon>
        <taxon>Bacteroidota</taxon>
        <taxon>Cytophagia</taxon>
        <taxon>Cytophagales</taxon>
        <taxon>Hymenobacteraceae</taxon>
        <taxon>Hymenobacter</taxon>
    </lineage>
</organism>
<dbReference type="Proteomes" id="UP000830401">
    <property type="component" value="Chromosome"/>
</dbReference>
<name>A0ABY4G793_9BACT</name>